<feature type="domain" description="TfuA-like core" evidence="1">
    <location>
        <begin position="56"/>
        <end position="175"/>
    </location>
</feature>
<keyword evidence="3" id="KW-1185">Reference proteome</keyword>
<evidence type="ECO:0000313" key="3">
    <source>
        <dbReference type="Proteomes" id="UP000541109"/>
    </source>
</evidence>
<dbReference type="Proteomes" id="UP000541109">
    <property type="component" value="Unassembled WGS sequence"/>
</dbReference>
<sequence length="254" mass="27408">MAANSANDLPVVFLGPSLPRIEAEQALAAHYLPPASQGSVVRAVLDYRPPAIVLIDGAFQGEPAVRHKEILWALSQGIPVFGASSMGALRAAELAPFGMTGIGLIYRWYRRFPLLADDAVAVLHGPAELGSMPLTTSLVDLRRTFRRAEREGVIDAQQSARLCDVAAMLNFRDRTILRAVERAVGLKGDSSRALEIVASLTHCIVMQKKGDALAALRLVAKLIDKGGLPKPNPIEFVTTTTFIRDLVHSGIRLT</sequence>
<name>A0A839ACP4_9HYPH</name>
<dbReference type="InterPro" id="IPR012924">
    <property type="entry name" value="TfuA_core"/>
</dbReference>
<evidence type="ECO:0000259" key="1">
    <source>
        <dbReference type="Pfam" id="PF07812"/>
    </source>
</evidence>
<accession>A0A839ACP4</accession>
<proteinExistence type="predicted"/>
<dbReference type="EMBL" id="JACFXV010000043">
    <property type="protein sequence ID" value="MBA5776702.1"/>
    <property type="molecule type" value="Genomic_DNA"/>
</dbReference>
<reference evidence="2 3" key="1">
    <citation type="submission" date="2020-07" db="EMBL/GenBank/DDBJ databases">
        <title>Stappia sp., F7233, whole genome shotgun sequencing project.</title>
        <authorList>
            <person name="Jiang S."/>
            <person name="Liu Z.W."/>
            <person name="Du Z.J."/>
        </authorList>
    </citation>
    <scope>NUCLEOTIDE SEQUENCE [LARGE SCALE GENOMIC DNA]</scope>
    <source>
        <strain evidence="2 3">F7233</strain>
    </source>
</reference>
<protein>
    <submittedName>
        <fullName evidence="2">TfuA domain-containing protein</fullName>
    </submittedName>
</protein>
<dbReference type="RefSeq" id="WP_182163328.1">
    <property type="nucleotide sequence ID" value="NZ_JACFXV010000043.1"/>
</dbReference>
<dbReference type="AlphaFoldDB" id="A0A839ACP4"/>
<comment type="caution">
    <text evidence="2">The sequence shown here is derived from an EMBL/GenBank/DDBJ whole genome shotgun (WGS) entry which is preliminary data.</text>
</comment>
<evidence type="ECO:0000313" key="2">
    <source>
        <dbReference type="EMBL" id="MBA5776702.1"/>
    </source>
</evidence>
<dbReference type="Pfam" id="PF07812">
    <property type="entry name" value="TfuA"/>
    <property type="match status" value="1"/>
</dbReference>
<gene>
    <name evidence="2" type="ORF">H2509_06125</name>
</gene>
<organism evidence="2 3">
    <name type="scientific">Stappia albiluteola</name>
    <dbReference type="NCBI Taxonomy" id="2758565"/>
    <lineage>
        <taxon>Bacteria</taxon>
        <taxon>Pseudomonadati</taxon>
        <taxon>Pseudomonadota</taxon>
        <taxon>Alphaproteobacteria</taxon>
        <taxon>Hyphomicrobiales</taxon>
        <taxon>Stappiaceae</taxon>
        <taxon>Stappia</taxon>
    </lineage>
</organism>